<comment type="subcellular location">
    <subcellularLocation>
        <location evidence="1 9">Cell membrane</location>
        <topology evidence="1 9">Multi-pass membrane protein</topology>
    </subcellularLocation>
</comment>
<dbReference type="InterPro" id="IPR000515">
    <property type="entry name" value="MetI-like"/>
</dbReference>
<evidence type="ECO:0000313" key="13">
    <source>
        <dbReference type="Proteomes" id="UP001057481"/>
    </source>
</evidence>
<feature type="chain" id="PRO_5045445987" evidence="10">
    <location>
        <begin position="28"/>
        <end position="503"/>
    </location>
</feature>
<dbReference type="InterPro" id="IPR010065">
    <property type="entry name" value="AA_ABC_transptr_permease_3TM"/>
</dbReference>
<evidence type="ECO:0000256" key="9">
    <source>
        <dbReference type="RuleBase" id="RU363032"/>
    </source>
</evidence>
<keyword evidence="10" id="KW-0732">Signal</keyword>
<dbReference type="CDD" id="cd06261">
    <property type="entry name" value="TM_PBP2"/>
    <property type="match status" value="1"/>
</dbReference>
<keyword evidence="13" id="KW-1185">Reference proteome</keyword>
<evidence type="ECO:0000256" key="7">
    <source>
        <dbReference type="ARBA" id="ARBA00022989"/>
    </source>
</evidence>
<protein>
    <submittedName>
        <fullName evidence="12">ABC transporter substrate-binding protein/permease</fullName>
    </submittedName>
</protein>
<evidence type="ECO:0000256" key="2">
    <source>
        <dbReference type="ARBA" id="ARBA00010072"/>
    </source>
</evidence>
<name>A0ABT0VGC1_9LACO</name>
<feature type="transmembrane region" description="Helical" evidence="9">
    <location>
        <begin position="284"/>
        <end position="312"/>
    </location>
</feature>
<evidence type="ECO:0000256" key="6">
    <source>
        <dbReference type="ARBA" id="ARBA00022970"/>
    </source>
</evidence>
<feature type="transmembrane region" description="Helical" evidence="9">
    <location>
        <begin position="353"/>
        <end position="378"/>
    </location>
</feature>
<evidence type="ECO:0000259" key="11">
    <source>
        <dbReference type="PROSITE" id="PS50928"/>
    </source>
</evidence>
<gene>
    <name evidence="12" type="ORF">KAK10_02640</name>
</gene>
<reference evidence="12" key="1">
    <citation type="submission" date="2021-04" db="EMBL/GenBank/DDBJ databases">
        <title>Taxonomic assessment of Weissella genus.</title>
        <authorList>
            <person name="Fanelli F."/>
            <person name="Chieffi D."/>
            <person name="Dell'Aquila A."/>
            <person name="Gyu-Sung C."/>
            <person name="Franz C.M.A.P."/>
            <person name="Fusco V."/>
        </authorList>
    </citation>
    <scope>NUCLEOTIDE SEQUENCE</scope>
    <source>
        <strain evidence="12">LMG 25373</strain>
    </source>
</reference>
<dbReference type="Gene3D" id="1.10.3720.10">
    <property type="entry name" value="MetI-like"/>
    <property type="match status" value="1"/>
</dbReference>
<evidence type="ECO:0000256" key="10">
    <source>
        <dbReference type="SAM" id="SignalP"/>
    </source>
</evidence>
<keyword evidence="4" id="KW-1003">Cell membrane</keyword>
<dbReference type="InterPro" id="IPR001638">
    <property type="entry name" value="Solute-binding_3/MltF_N"/>
</dbReference>
<dbReference type="Pfam" id="PF00528">
    <property type="entry name" value="BPD_transp_1"/>
    <property type="match status" value="1"/>
</dbReference>
<feature type="transmembrane region" description="Helical" evidence="9">
    <location>
        <begin position="469"/>
        <end position="493"/>
    </location>
</feature>
<evidence type="ECO:0000256" key="1">
    <source>
        <dbReference type="ARBA" id="ARBA00004651"/>
    </source>
</evidence>
<evidence type="ECO:0000313" key="12">
    <source>
        <dbReference type="EMBL" id="MCM2436830.1"/>
    </source>
</evidence>
<dbReference type="PANTHER" id="PTHR30614:SF20">
    <property type="entry name" value="GLUTAMINE TRANSPORT SYSTEM PERMEASE PROTEIN GLNP"/>
    <property type="match status" value="1"/>
</dbReference>
<dbReference type="Gene3D" id="3.40.190.10">
    <property type="entry name" value="Periplasmic binding protein-like II"/>
    <property type="match status" value="2"/>
</dbReference>
<comment type="similarity">
    <text evidence="2">Belongs to the binding-protein-dependent transport system permease family. HisMQ subfamily.</text>
</comment>
<evidence type="ECO:0000256" key="3">
    <source>
        <dbReference type="ARBA" id="ARBA00022448"/>
    </source>
</evidence>
<dbReference type="SMART" id="SM00062">
    <property type="entry name" value="PBPb"/>
    <property type="match status" value="1"/>
</dbReference>
<dbReference type="InterPro" id="IPR035906">
    <property type="entry name" value="MetI-like_sf"/>
</dbReference>
<dbReference type="SUPFAM" id="SSF53850">
    <property type="entry name" value="Periplasmic binding protein-like II"/>
    <property type="match status" value="1"/>
</dbReference>
<keyword evidence="7 9" id="KW-1133">Transmembrane helix</keyword>
<dbReference type="PROSITE" id="PS50928">
    <property type="entry name" value="ABC_TM1"/>
    <property type="match status" value="1"/>
</dbReference>
<keyword evidence="6" id="KW-0029">Amino-acid transport</keyword>
<accession>A0ABT0VGC1</accession>
<dbReference type="NCBIfam" id="TIGR01726">
    <property type="entry name" value="HEQRo_perm_3TM"/>
    <property type="match status" value="1"/>
</dbReference>
<sequence>MKKIYKLLLLVSVLVGLFLTSTTNIIAATQSNANDNSVTKIKQKGLLVVGLSADYAPYEFHQTIKGQDKIVGFDISMAKAIAKNLGVKLQIKEMAYDALLGALKTGKIDVIISGMTPTAERRKEVNFSKAYLEVNQVMLINKKDVNKYKSVTDFGGKKVAAQKGTTQADIATSQLPNAKTVLLTKFTDAILQLESSKVVGIVAESPVAKAYAQHDKRLKVVKMNFATAVGITAIAMPKGADALTKRVNGVIDQVKKDGSFTKWQKLANSQMFTSKSFLSQYGSYFVSGTGLTLVLAAIGVFFGAVLGTVLALMKRANLKTQATFIVKLGKVVGKVLSNVYIEFVRGTPLMVQVYMIFFGATWLFSLNISAFVAGAIAVSLNSAAYVAEIIRSGINSVADGQTEAARSLGFSTGKTMRYIILPQAIKNILPALGNEFVTVIKESSVVSVIGVGELMFKTATVQGASFSPFIPLVITALIYFVLTFTLSRGLGLLEKRFNLSNRQ</sequence>
<dbReference type="Proteomes" id="UP001057481">
    <property type="component" value="Unassembled WGS sequence"/>
</dbReference>
<evidence type="ECO:0000256" key="5">
    <source>
        <dbReference type="ARBA" id="ARBA00022692"/>
    </source>
</evidence>
<evidence type="ECO:0000256" key="8">
    <source>
        <dbReference type="ARBA" id="ARBA00023136"/>
    </source>
</evidence>
<proteinExistence type="inferred from homology"/>
<dbReference type="EMBL" id="JAGMVS010000039">
    <property type="protein sequence ID" value="MCM2436830.1"/>
    <property type="molecule type" value="Genomic_DNA"/>
</dbReference>
<feature type="domain" description="ABC transmembrane type-1" evidence="11">
    <location>
        <begin position="289"/>
        <end position="483"/>
    </location>
</feature>
<dbReference type="InterPro" id="IPR043429">
    <property type="entry name" value="ArtM/GltK/GlnP/TcyL/YhdX-like"/>
</dbReference>
<keyword evidence="8 9" id="KW-0472">Membrane</keyword>
<dbReference type="Pfam" id="PF00497">
    <property type="entry name" value="SBP_bac_3"/>
    <property type="match status" value="1"/>
</dbReference>
<dbReference type="SUPFAM" id="SSF161098">
    <property type="entry name" value="MetI-like"/>
    <property type="match status" value="1"/>
</dbReference>
<comment type="caution">
    <text evidence="12">The sequence shown here is derived from an EMBL/GenBank/DDBJ whole genome shotgun (WGS) entry which is preliminary data.</text>
</comment>
<organism evidence="12 13">
    <name type="scientific">Periweissella beninensis</name>
    <dbReference type="NCBI Taxonomy" id="504936"/>
    <lineage>
        <taxon>Bacteria</taxon>
        <taxon>Bacillati</taxon>
        <taxon>Bacillota</taxon>
        <taxon>Bacilli</taxon>
        <taxon>Lactobacillales</taxon>
        <taxon>Lactobacillaceae</taxon>
        <taxon>Periweissella</taxon>
    </lineage>
</organism>
<feature type="signal peptide" evidence="10">
    <location>
        <begin position="1"/>
        <end position="27"/>
    </location>
</feature>
<evidence type="ECO:0000256" key="4">
    <source>
        <dbReference type="ARBA" id="ARBA00022475"/>
    </source>
</evidence>
<dbReference type="RefSeq" id="WP_205143212.1">
    <property type="nucleotide sequence ID" value="NZ_JAFBDN010000004.1"/>
</dbReference>
<dbReference type="PANTHER" id="PTHR30614">
    <property type="entry name" value="MEMBRANE COMPONENT OF AMINO ACID ABC TRANSPORTER"/>
    <property type="match status" value="1"/>
</dbReference>
<keyword evidence="3 9" id="KW-0813">Transport</keyword>
<keyword evidence="5 9" id="KW-0812">Transmembrane</keyword>